<dbReference type="GO" id="GO:0008241">
    <property type="term" value="F:peptidyl-dipeptidase activity"/>
    <property type="evidence" value="ECO:0007669"/>
    <property type="project" value="InterPro"/>
</dbReference>
<comment type="similarity">
    <text evidence="1 5">Belongs to the peptidase M2 family.</text>
</comment>
<evidence type="ECO:0000256" key="1">
    <source>
        <dbReference type="ARBA" id="ARBA00008139"/>
    </source>
</evidence>
<keyword evidence="4" id="KW-0325">Glycoprotein</keyword>
<comment type="caution">
    <text evidence="5">Lacks conserved residue(s) required for the propagation of feature annotation.</text>
</comment>
<dbReference type="GO" id="GO:0008237">
    <property type="term" value="F:metallopeptidase activity"/>
    <property type="evidence" value="ECO:0007669"/>
    <property type="project" value="InterPro"/>
</dbReference>
<evidence type="ECO:0000256" key="3">
    <source>
        <dbReference type="ARBA" id="ARBA00023157"/>
    </source>
</evidence>
<protein>
    <recommendedName>
        <fullName evidence="9">Angiotensin-converting enzyme</fullName>
    </recommendedName>
</protein>
<dbReference type="GO" id="GO:0005886">
    <property type="term" value="C:plasma membrane"/>
    <property type="evidence" value="ECO:0007669"/>
    <property type="project" value="TreeGrafter"/>
</dbReference>
<evidence type="ECO:0000313" key="8">
    <source>
        <dbReference type="Proteomes" id="UP000681967"/>
    </source>
</evidence>
<accession>A0A8S2ZJQ3</accession>
<gene>
    <name evidence="6" type="ORF">BYL167_LOCUS41513</name>
    <name evidence="7" type="ORF">GIL414_LOCUS54858</name>
</gene>
<proteinExistence type="inferred from homology"/>
<dbReference type="Pfam" id="PF01401">
    <property type="entry name" value="Peptidase_M2"/>
    <property type="match status" value="1"/>
</dbReference>
<evidence type="ECO:0000313" key="6">
    <source>
        <dbReference type="EMBL" id="CAF4634708.1"/>
    </source>
</evidence>
<dbReference type="EMBL" id="CAJOBJ010193360">
    <property type="protein sequence ID" value="CAF4961151.1"/>
    <property type="molecule type" value="Genomic_DNA"/>
</dbReference>
<feature type="non-terminal residue" evidence="6">
    <location>
        <position position="49"/>
    </location>
</feature>
<organism evidence="6 8">
    <name type="scientific">Rotaria magnacalcarata</name>
    <dbReference type="NCBI Taxonomy" id="392030"/>
    <lineage>
        <taxon>Eukaryota</taxon>
        <taxon>Metazoa</taxon>
        <taxon>Spiralia</taxon>
        <taxon>Gnathifera</taxon>
        <taxon>Rotifera</taxon>
        <taxon>Eurotatoria</taxon>
        <taxon>Bdelloidea</taxon>
        <taxon>Philodinida</taxon>
        <taxon>Philodinidae</taxon>
        <taxon>Rotaria</taxon>
    </lineage>
</organism>
<sequence>MGNSKPWSKVLKTLTGDTKLESQAVLDFFQPLHQWLKMENLARGYPVGW</sequence>
<dbReference type="InterPro" id="IPR001548">
    <property type="entry name" value="Peptidase_M2"/>
</dbReference>
<dbReference type="EMBL" id="CAJOBH010105501">
    <property type="protein sequence ID" value="CAF4634708.1"/>
    <property type="molecule type" value="Genomic_DNA"/>
</dbReference>
<dbReference type="Proteomes" id="UP000681720">
    <property type="component" value="Unassembled WGS sequence"/>
</dbReference>
<dbReference type="GO" id="GO:0006508">
    <property type="term" value="P:proteolysis"/>
    <property type="evidence" value="ECO:0007669"/>
    <property type="project" value="InterPro"/>
</dbReference>
<dbReference type="Proteomes" id="UP000681967">
    <property type="component" value="Unassembled WGS sequence"/>
</dbReference>
<evidence type="ECO:0000256" key="4">
    <source>
        <dbReference type="ARBA" id="ARBA00023180"/>
    </source>
</evidence>
<keyword evidence="2" id="KW-0732">Signal</keyword>
<evidence type="ECO:0000256" key="5">
    <source>
        <dbReference type="PROSITE-ProRule" id="PRU01355"/>
    </source>
</evidence>
<keyword evidence="3" id="KW-1015">Disulfide bond</keyword>
<dbReference type="SUPFAM" id="SSF55486">
    <property type="entry name" value="Metalloproteases ('zincins'), catalytic domain"/>
    <property type="match status" value="1"/>
</dbReference>
<dbReference type="PANTHER" id="PTHR10514">
    <property type="entry name" value="ANGIOTENSIN-CONVERTING ENZYME"/>
    <property type="match status" value="1"/>
</dbReference>
<evidence type="ECO:0000256" key="2">
    <source>
        <dbReference type="ARBA" id="ARBA00022729"/>
    </source>
</evidence>
<comment type="caution">
    <text evidence="6">The sequence shown here is derived from an EMBL/GenBank/DDBJ whole genome shotgun (WGS) entry which is preliminary data.</text>
</comment>
<evidence type="ECO:0008006" key="9">
    <source>
        <dbReference type="Google" id="ProtNLM"/>
    </source>
</evidence>
<dbReference type="PROSITE" id="PS52011">
    <property type="entry name" value="PEPTIDASE_M2"/>
    <property type="match status" value="1"/>
</dbReference>
<evidence type="ECO:0000313" key="7">
    <source>
        <dbReference type="EMBL" id="CAF4961151.1"/>
    </source>
</evidence>
<dbReference type="PANTHER" id="PTHR10514:SF27">
    <property type="entry name" value="ANGIOTENSIN-CONVERTING ENZYME"/>
    <property type="match status" value="1"/>
</dbReference>
<dbReference type="AlphaFoldDB" id="A0A8S2ZJQ3"/>
<reference evidence="6" key="1">
    <citation type="submission" date="2021-02" db="EMBL/GenBank/DDBJ databases">
        <authorList>
            <person name="Nowell W R."/>
        </authorList>
    </citation>
    <scope>NUCLEOTIDE SEQUENCE</scope>
</reference>
<name>A0A8S2ZJQ3_9BILA</name>